<proteinExistence type="predicted"/>
<evidence type="ECO:0000259" key="1">
    <source>
        <dbReference type="PROSITE" id="PS50943"/>
    </source>
</evidence>
<dbReference type="AlphaFoldDB" id="A0A9D9N201"/>
<protein>
    <submittedName>
        <fullName evidence="2">Helix-turn-helix transcriptional regulator</fullName>
    </submittedName>
</protein>
<dbReference type="GO" id="GO:0003677">
    <property type="term" value="F:DNA binding"/>
    <property type="evidence" value="ECO:0007669"/>
    <property type="project" value="InterPro"/>
</dbReference>
<dbReference type="EMBL" id="JADIMM010000043">
    <property type="protein sequence ID" value="MBO8457248.1"/>
    <property type="molecule type" value="Genomic_DNA"/>
</dbReference>
<feature type="domain" description="HTH cro/C1-type" evidence="1">
    <location>
        <begin position="18"/>
        <end position="73"/>
    </location>
</feature>
<dbReference type="PROSITE" id="PS50943">
    <property type="entry name" value="HTH_CROC1"/>
    <property type="match status" value="1"/>
</dbReference>
<organism evidence="2 3">
    <name type="scientific">Candidatus Gallitreponema excrementavium</name>
    <dbReference type="NCBI Taxonomy" id="2840840"/>
    <lineage>
        <taxon>Bacteria</taxon>
        <taxon>Pseudomonadati</taxon>
        <taxon>Spirochaetota</taxon>
        <taxon>Spirochaetia</taxon>
        <taxon>Spirochaetales</taxon>
        <taxon>Candidatus Gallitreponema</taxon>
    </lineage>
</organism>
<name>A0A9D9N201_9SPIR</name>
<dbReference type="SUPFAM" id="SSF47413">
    <property type="entry name" value="lambda repressor-like DNA-binding domains"/>
    <property type="match status" value="1"/>
</dbReference>
<dbReference type="InterPro" id="IPR001387">
    <property type="entry name" value="Cro/C1-type_HTH"/>
</dbReference>
<dbReference type="SMART" id="SM00530">
    <property type="entry name" value="HTH_XRE"/>
    <property type="match status" value="1"/>
</dbReference>
<dbReference type="Proteomes" id="UP000823638">
    <property type="component" value="Unassembled WGS sequence"/>
</dbReference>
<comment type="caution">
    <text evidence="2">The sequence shown here is derived from an EMBL/GenBank/DDBJ whole genome shotgun (WGS) entry which is preliminary data.</text>
</comment>
<dbReference type="Gene3D" id="1.10.260.40">
    <property type="entry name" value="lambda repressor-like DNA-binding domains"/>
    <property type="match status" value="1"/>
</dbReference>
<sequence length="81" mass="9258">MEKKQFPVIDMKATGQNIKTLMNSADITVSDVQKYFGFANPQAVYHWINGERIPQIDNLLALSQLLNVSLEKILIYNFRDG</sequence>
<gene>
    <name evidence="2" type="ORF">IAA81_03355</name>
</gene>
<dbReference type="InterPro" id="IPR010982">
    <property type="entry name" value="Lambda_DNA-bd_dom_sf"/>
</dbReference>
<dbReference type="CDD" id="cd00093">
    <property type="entry name" value="HTH_XRE"/>
    <property type="match status" value="1"/>
</dbReference>
<reference evidence="2" key="1">
    <citation type="submission" date="2020-10" db="EMBL/GenBank/DDBJ databases">
        <authorList>
            <person name="Gilroy R."/>
        </authorList>
    </citation>
    <scope>NUCLEOTIDE SEQUENCE</scope>
    <source>
        <strain evidence="2">10532</strain>
    </source>
</reference>
<reference evidence="2" key="2">
    <citation type="journal article" date="2021" name="PeerJ">
        <title>Extensive microbial diversity within the chicken gut microbiome revealed by metagenomics and culture.</title>
        <authorList>
            <person name="Gilroy R."/>
            <person name="Ravi A."/>
            <person name="Getino M."/>
            <person name="Pursley I."/>
            <person name="Horton D.L."/>
            <person name="Alikhan N.F."/>
            <person name="Baker D."/>
            <person name="Gharbi K."/>
            <person name="Hall N."/>
            <person name="Watson M."/>
            <person name="Adriaenssens E.M."/>
            <person name="Foster-Nyarko E."/>
            <person name="Jarju S."/>
            <person name="Secka A."/>
            <person name="Antonio M."/>
            <person name="Oren A."/>
            <person name="Chaudhuri R.R."/>
            <person name="La Ragione R."/>
            <person name="Hildebrand F."/>
            <person name="Pallen M.J."/>
        </authorList>
    </citation>
    <scope>NUCLEOTIDE SEQUENCE</scope>
    <source>
        <strain evidence="2">10532</strain>
    </source>
</reference>
<evidence type="ECO:0000313" key="2">
    <source>
        <dbReference type="EMBL" id="MBO8457248.1"/>
    </source>
</evidence>
<dbReference type="Pfam" id="PF01381">
    <property type="entry name" value="HTH_3"/>
    <property type="match status" value="1"/>
</dbReference>
<accession>A0A9D9N201</accession>
<evidence type="ECO:0000313" key="3">
    <source>
        <dbReference type="Proteomes" id="UP000823638"/>
    </source>
</evidence>